<evidence type="ECO:0000313" key="3">
    <source>
        <dbReference type="Proteomes" id="UP000649328"/>
    </source>
</evidence>
<comment type="caution">
    <text evidence="2">The sequence shown here is derived from an EMBL/GenBank/DDBJ whole genome shotgun (WGS) entry which is preliminary data.</text>
</comment>
<protein>
    <submittedName>
        <fullName evidence="2">Uncharacterized protein</fullName>
    </submittedName>
</protein>
<dbReference type="AlphaFoldDB" id="A0A8H7LBC3"/>
<organism evidence="2 3">
    <name type="scientific">Metschnikowia pulcherrima</name>
    <dbReference type="NCBI Taxonomy" id="27326"/>
    <lineage>
        <taxon>Eukaryota</taxon>
        <taxon>Fungi</taxon>
        <taxon>Dikarya</taxon>
        <taxon>Ascomycota</taxon>
        <taxon>Saccharomycotina</taxon>
        <taxon>Pichiomycetes</taxon>
        <taxon>Metschnikowiaceae</taxon>
        <taxon>Metschnikowia</taxon>
    </lineage>
</organism>
<feature type="region of interest" description="Disordered" evidence="1">
    <location>
        <begin position="129"/>
        <end position="178"/>
    </location>
</feature>
<sequence>MHELGKPPSYLHLIIPGLDVEYTNLGYKVQCGEKGSILGLLRETWGMLEDGEESDAELELELEVLSVHETAEPEIGENPGSENFSKTLYSAEPDDNQPERVEITEFAKVKKSSASAIPKSLGSLYTVLKETPADSSSGTANGKHRYDLERGEESESEAKRPKSEKKGPVAENDEDFRF</sequence>
<keyword evidence="3" id="KW-1185">Reference proteome</keyword>
<dbReference type="Proteomes" id="UP000649328">
    <property type="component" value="Unassembled WGS sequence"/>
</dbReference>
<feature type="region of interest" description="Disordered" evidence="1">
    <location>
        <begin position="71"/>
        <end position="98"/>
    </location>
</feature>
<evidence type="ECO:0000313" key="2">
    <source>
        <dbReference type="EMBL" id="KAF8003761.1"/>
    </source>
</evidence>
<reference evidence="2" key="1">
    <citation type="submission" date="2020-10" db="EMBL/GenBank/DDBJ databases">
        <title>The Whole-Genome Sequence of Metschnikowia persimmonesis, a Novel Endophytic Yeast Species Isolated from Medicinal Plant Diospyros kaki Thumb.</title>
        <authorList>
            <person name="Rahmat E."/>
            <person name="Kang Y."/>
        </authorList>
    </citation>
    <scope>NUCLEOTIDE SEQUENCE</scope>
    <source>
        <strain evidence="2">KIOM G15050</strain>
    </source>
</reference>
<dbReference type="OrthoDB" id="10260794at2759"/>
<proteinExistence type="predicted"/>
<accession>A0A8H7LBC3</accession>
<gene>
    <name evidence="2" type="ORF">HF325_001209</name>
</gene>
<evidence type="ECO:0000256" key="1">
    <source>
        <dbReference type="SAM" id="MobiDB-lite"/>
    </source>
</evidence>
<dbReference type="EMBL" id="JACBPP010000002">
    <property type="protein sequence ID" value="KAF8003761.1"/>
    <property type="molecule type" value="Genomic_DNA"/>
</dbReference>
<feature type="compositionally biased region" description="Basic and acidic residues" evidence="1">
    <location>
        <begin position="144"/>
        <end position="168"/>
    </location>
</feature>
<name>A0A8H7LBC3_9ASCO</name>